<keyword evidence="2" id="KW-1185">Reference proteome</keyword>
<protein>
    <submittedName>
        <fullName evidence="1">Reverse transcriptase</fullName>
    </submittedName>
</protein>
<accession>A0A5B6UV01</accession>
<dbReference type="AlphaFoldDB" id="A0A5B6UV01"/>
<dbReference type="Proteomes" id="UP000325315">
    <property type="component" value="Unassembled WGS sequence"/>
</dbReference>
<dbReference type="GO" id="GO:0003964">
    <property type="term" value="F:RNA-directed DNA polymerase activity"/>
    <property type="evidence" value="ECO:0007669"/>
    <property type="project" value="UniProtKB-KW"/>
</dbReference>
<comment type="caution">
    <text evidence="1">The sequence shown here is derived from an EMBL/GenBank/DDBJ whole genome shotgun (WGS) entry which is preliminary data.</text>
</comment>
<evidence type="ECO:0000313" key="1">
    <source>
        <dbReference type="EMBL" id="KAA3461961.1"/>
    </source>
</evidence>
<reference evidence="2" key="1">
    <citation type="journal article" date="2019" name="Plant Biotechnol. J.">
        <title>Genome sequencing of the Australian wild diploid species Gossypium australe highlights disease resistance and delayed gland morphogenesis.</title>
        <authorList>
            <person name="Cai Y."/>
            <person name="Cai X."/>
            <person name="Wang Q."/>
            <person name="Wang P."/>
            <person name="Zhang Y."/>
            <person name="Cai C."/>
            <person name="Xu Y."/>
            <person name="Wang K."/>
            <person name="Zhou Z."/>
            <person name="Wang C."/>
            <person name="Geng S."/>
            <person name="Li B."/>
            <person name="Dong Q."/>
            <person name="Hou Y."/>
            <person name="Wang H."/>
            <person name="Ai P."/>
            <person name="Liu Z."/>
            <person name="Yi F."/>
            <person name="Sun M."/>
            <person name="An G."/>
            <person name="Cheng J."/>
            <person name="Zhang Y."/>
            <person name="Shi Q."/>
            <person name="Xie Y."/>
            <person name="Shi X."/>
            <person name="Chang Y."/>
            <person name="Huang F."/>
            <person name="Chen Y."/>
            <person name="Hong S."/>
            <person name="Mi L."/>
            <person name="Sun Q."/>
            <person name="Zhang L."/>
            <person name="Zhou B."/>
            <person name="Peng R."/>
            <person name="Zhang X."/>
            <person name="Liu F."/>
        </authorList>
    </citation>
    <scope>NUCLEOTIDE SEQUENCE [LARGE SCALE GENOMIC DNA]</scope>
    <source>
        <strain evidence="2">cv. PA1801</strain>
    </source>
</reference>
<evidence type="ECO:0000313" key="2">
    <source>
        <dbReference type="Proteomes" id="UP000325315"/>
    </source>
</evidence>
<dbReference type="OrthoDB" id="990388at2759"/>
<keyword evidence="1" id="KW-0808">Transferase</keyword>
<dbReference type="EMBL" id="SMMG02000009">
    <property type="protein sequence ID" value="KAA3461961.1"/>
    <property type="molecule type" value="Genomic_DNA"/>
</dbReference>
<gene>
    <name evidence="1" type="ORF">EPI10_028491</name>
</gene>
<sequence>MRGETTERRTKRALLELSEESLWIVFHLVRRRLSISPAKSHEVLLLELSRAWKPFDSLRAQATSRCK</sequence>
<organism evidence="1 2">
    <name type="scientific">Gossypium australe</name>
    <dbReference type="NCBI Taxonomy" id="47621"/>
    <lineage>
        <taxon>Eukaryota</taxon>
        <taxon>Viridiplantae</taxon>
        <taxon>Streptophyta</taxon>
        <taxon>Embryophyta</taxon>
        <taxon>Tracheophyta</taxon>
        <taxon>Spermatophyta</taxon>
        <taxon>Magnoliopsida</taxon>
        <taxon>eudicotyledons</taxon>
        <taxon>Gunneridae</taxon>
        <taxon>Pentapetalae</taxon>
        <taxon>rosids</taxon>
        <taxon>malvids</taxon>
        <taxon>Malvales</taxon>
        <taxon>Malvaceae</taxon>
        <taxon>Malvoideae</taxon>
        <taxon>Gossypium</taxon>
    </lineage>
</organism>
<name>A0A5B6UV01_9ROSI</name>
<proteinExistence type="predicted"/>
<keyword evidence="1" id="KW-0695">RNA-directed DNA polymerase</keyword>
<keyword evidence="1" id="KW-0548">Nucleotidyltransferase</keyword>